<evidence type="ECO:0000256" key="1">
    <source>
        <dbReference type="ARBA" id="ARBA00001917"/>
    </source>
</evidence>
<dbReference type="CDD" id="cd02933">
    <property type="entry name" value="OYE_like_FMN"/>
    <property type="match status" value="1"/>
</dbReference>
<evidence type="ECO:0000256" key="2">
    <source>
        <dbReference type="ARBA" id="ARBA00005979"/>
    </source>
</evidence>
<sequence length="417" mass="44816">MSPTNHEPLKDTALFSPVKIGQMNLSHRVVLAPLTRMRAEKESDGVFVHGDLGKTYYSQRASKGGLLLTEATDICLYASGYPGVPGVFTPSQLAGWRVITSAVHAKGGYIFCQLWHTGRASPPSFRNGARAPSSSDIPISGKALDGSDYASSPPKPMSVEEIGEVTEEWASAAKRAVEEGGFDGVEIHGANGYLLDQFLHSNVNRRTDAYGGSIANRCRFPLEVLTAVASAIGASRVGIRLSPYNYFQDTKDSDPVATWSYLCERIKGIEGGIAYVHMVEPRFDETLSETAKLDALSAYTSTSPTAEVTRHPSSSSTPSLTPFRTILCPSIPLLTAGGFTPTNAAPAISNGSADAIVFGRLFLANPDLPRRLKEGRSLNGYDRGSFYGPVGEGRGYVDYPILEGEDGEERAEERAKL</sequence>
<dbReference type="Gene3D" id="3.20.20.70">
    <property type="entry name" value="Aldolase class I"/>
    <property type="match status" value="1"/>
</dbReference>
<reference evidence="5" key="1">
    <citation type="journal article" date="2020" name="Stud. Mycol.">
        <title>101 Dothideomycetes genomes: a test case for predicting lifestyles and emergence of pathogens.</title>
        <authorList>
            <person name="Haridas S."/>
            <person name="Albert R."/>
            <person name="Binder M."/>
            <person name="Bloem J."/>
            <person name="Labutti K."/>
            <person name="Salamov A."/>
            <person name="Andreopoulos B."/>
            <person name="Baker S."/>
            <person name="Barry K."/>
            <person name="Bills G."/>
            <person name="Bluhm B."/>
            <person name="Cannon C."/>
            <person name="Castanera R."/>
            <person name="Culley D."/>
            <person name="Daum C."/>
            <person name="Ezra D."/>
            <person name="Gonzalez J."/>
            <person name="Henrissat B."/>
            <person name="Kuo A."/>
            <person name="Liang C."/>
            <person name="Lipzen A."/>
            <person name="Lutzoni F."/>
            <person name="Magnuson J."/>
            <person name="Mondo S."/>
            <person name="Nolan M."/>
            <person name="Ohm R."/>
            <person name="Pangilinan J."/>
            <person name="Park H.-J."/>
            <person name="Ramirez L."/>
            <person name="Alfaro M."/>
            <person name="Sun H."/>
            <person name="Tritt A."/>
            <person name="Yoshinaga Y."/>
            <person name="Zwiers L.-H."/>
            <person name="Turgeon B."/>
            <person name="Goodwin S."/>
            <person name="Spatafora J."/>
            <person name="Crous P."/>
            <person name="Grigoriev I."/>
        </authorList>
    </citation>
    <scope>NUCLEOTIDE SEQUENCE</scope>
    <source>
        <strain evidence="5">CBS 113979</strain>
    </source>
</reference>
<feature type="domain" description="NADH:flavin oxidoreductase/NADH oxidase N-terminal" evidence="4">
    <location>
        <begin position="14"/>
        <end position="379"/>
    </location>
</feature>
<dbReference type="FunFam" id="3.20.20.70:FF:000059">
    <property type="entry name" value="N-ethylmaleimide reductase, FMN-linked"/>
    <property type="match status" value="1"/>
</dbReference>
<dbReference type="InterPro" id="IPR013785">
    <property type="entry name" value="Aldolase_TIM"/>
</dbReference>
<evidence type="ECO:0000256" key="3">
    <source>
        <dbReference type="ARBA" id="ARBA00023002"/>
    </source>
</evidence>
<comment type="similarity">
    <text evidence="2">Belongs to the NADH:flavin oxidoreductase/NADH oxidase family.</text>
</comment>
<dbReference type="AlphaFoldDB" id="A0A6G1GPJ6"/>
<name>A0A6G1GPJ6_9PEZI</name>
<organism evidence="5 6">
    <name type="scientific">Aulographum hederae CBS 113979</name>
    <dbReference type="NCBI Taxonomy" id="1176131"/>
    <lineage>
        <taxon>Eukaryota</taxon>
        <taxon>Fungi</taxon>
        <taxon>Dikarya</taxon>
        <taxon>Ascomycota</taxon>
        <taxon>Pezizomycotina</taxon>
        <taxon>Dothideomycetes</taxon>
        <taxon>Pleosporomycetidae</taxon>
        <taxon>Aulographales</taxon>
        <taxon>Aulographaceae</taxon>
    </lineage>
</organism>
<proteinExistence type="inferred from homology"/>
<evidence type="ECO:0000313" key="6">
    <source>
        <dbReference type="Proteomes" id="UP000800041"/>
    </source>
</evidence>
<dbReference type="Pfam" id="PF00724">
    <property type="entry name" value="Oxidored_FMN"/>
    <property type="match status" value="1"/>
</dbReference>
<accession>A0A6G1GPJ6</accession>
<dbReference type="InterPro" id="IPR001155">
    <property type="entry name" value="OxRdtase_FMN_N"/>
</dbReference>
<keyword evidence="3" id="KW-0560">Oxidoreductase</keyword>
<dbReference type="EMBL" id="ML977180">
    <property type="protein sequence ID" value="KAF1982851.1"/>
    <property type="molecule type" value="Genomic_DNA"/>
</dbReference>
<dbReference type="PANTHER" id="PTHR22893">
    <property type="entry name" value="NADH OXIDOREDUCTASE-RELATED"/>
    <property type="match status" value="1"/>
</dbReference>
<dbReference type="GO" id="GO:0010181">
    <property type="term" value="F:FMN binding"/>
    <property type="evidence" value="ECO:0007669"/>
    <property type="project" value="InterPro"/>
</dbReference>
<dbReference type="SUPFAM" id="SSF51395">
    <property type="entry name" value="FMN-linked oxidoreductases"/>
    <property type="match status" value="1"/>
</dbReference>
<dbReference type="GO" id="GO:0005829">
    <property type="term" value="C:cytosol"/>
    <property type="evidence" value="ECO:0007669"/>
    <property type="project" value="UniProtKB-ARBA"/>
</dbReference>
<dbReference type="GO" id="GO:0016628">
    <property type="term" value="F:oxidoreductase activity, acting on the CH-CH group of donors, NAD or NADP as acceptor"/>
    <property type="evidence" value="ECO:0007669"/>
    <property type="project" value="UniProtKB-ARBA"/>
</dbReference>
<protein>
    <submittedName>
        <fullName evidence="5">FMN-linked oxidoreductase</fullName>
    </submittedName>
</protein>
<dbReference type="InterPro" id="IPR045247">
    <property type="entry name" value="Oye-like"/>
</dbReference>
<evidence type="ECO:0000313" key="5">
    <source>
        <dbReference type="EMBL" id="KAF1982851.1"/>
    </source>
</evidence>
<dbReference type="OrthoDB" id="276546at2759"/>
<dbReference type="PANTHER" id="PTHR22893:SF129">
    <property type="entry name" value="FLAVIN OXIDOREDUCTASE HXNT"/>
    <property type="match status" value="1"/>
</dbReference>
<dbReference type="Proteomes" id="UP000800041">
    <property type="component" value="Unassembled WGS sequence"/>
</dbReference>
<evidence type="ECO:0000259" key="4">
    <source>
        <dbReference type="Pfam" id="PF00724"/>
    </source>
</evidence>
<gene>
    <name evidence="5" type="ORF">K402DRAFT_187445</name>
</gene>
<keyword evidence="6" id="KW-1185">Reference proteome</keyword>
<comment type="cofactor">
    <cofactor evidence="1">
        <name>FMN</name>
        <dbReference type="ChEBI" id="CHEBI:58210"/>
    </cofactor>
</comment>
<dbReference type="GO" id="GO:0003959">
    <property type="term" value="F:NADPH dehydrogenase activity"/>
    <property type="evidence" value="ECO:0007669"/>
    <property type="project" value="TreeGrafter"/>
</dbReference>